<reference evidence="2" key="1">
    <citation type="submission" date="2016-08" db="EMBL/GenBank/DDBJ databases">
        <authorList>
            <person name="Varghese N."/>
            <person name="Submissions Spin"/>
        </authorList>
    </citation>
    <scope>NUCLEOTIDE SEQUENCE [LARGE SCALE GENOMIC DNA]</scope>
    <source>
        <strain evidence="2">REICA_142</strain>
    </source>
</reference>
<sequence>MATPSTFPLALLTVPFHYATDFTELADNCERFTEVIVECDDPAHKMALCGRLSACLGLLQSTLQEPVPDAIKASLTVDHFPTRSPVFEAESDQLCRYCQLLTQLLMSGLLASSQQRVMGDLLSTLVGFFADTLKMPRWLRTDDGVVALDVFL</sequence>
<dbReference type="Proteomes" id="UP000198515">
    <property type="component" value="Unassembled WGS sequence"/>
</dbReference>
<gene>
    <name evidence="1" type="ORF">GA0061070_10768</name>
</gene>
<protein>
    <submittedName>
        <fullName evidence="1">Uncharacterized protein</fullName>
    </submittedName>
</protein>
<evidence type="ECO:0000313" key="1">
    <source>
        <dbReference type="EMBL" id="SCC68553.1"/>
    </source>
</evidence>
<organism evidence="1 2">
    <name type="scientific">Kosakonia oryziphila</name>
    <dbReference type="NCBI Taxonomy" id="1005667"/>
    <lineage>
        <taxon>Bacteria</taxon>
        <taxon>Pseudomonadati</taxon>
        <taxon>Pseudomonadota</taxon>
        <taxon>Gammaproteobacteria</taxon>
        <taxon>Enterobacterales</taxon>
        <taxon>Enterobacteriaceae</taxon>
        <taxon>Kosakonia</taxon>
    </lineage>
</organism>
<evidence type="ECO:0000313" key="2">
    <source>
        <dbReference type="Proteomes" id="UP000198515"/>
    </source>
</evidence>
<keyword evidence="2" id="KW-1185">Reference proteome</keyword>
<dbReference type="EMBL" id="FMBC01000076">
    <property type="protein sequence ID" value="SCC68553.1"/>
    <property type="molecule type" value="Genomic_DNA"/>
</dbReference>
<dbReference type="OrthoDB" id="6577511at2"/>
<accession>A0A1C4GKZ3</accession>
<name>A0A1C4GKZ3_9ENTR</name>
<proteinExistence type="predicted"/>
<dbReference type="AlphaFoldDB" id="A0A1C4GKZ3"/>
<dbReference type="RefSeq" id="WP_090138756.1">
    <property type="nucleotide sequence ID" value="NZ_FMBC01000076.1"/>
</dbReference>